<dbReference type="Proteomes" id="UP001519460">
    <property type="component" value="Unassembled WGS sequence"/>
</dbReference>
<dbReference type="AlphaFoldDB" id="A0ABD0JLK8"/>
<comment type="caution">
    <text evidence="2">The sequence shown here is derived from an EMBL/GenBank/DDBJ whole genome shotgun (WGS) entry which is preliminary data.</text>
</comment>
<evidence type="ECO:0000313" key="2">
    <source>
        <dbReference type="EMBL" id="KAK7475570.1"/>
    </source>
</evidence>
<sequence>STEIPDDTQPPKSQLIFSKGCQFCDEFSSVGGQLQGDSDVILVVPENAIQHPDTVTIAGAVSVDLKTVHDKLGIDQDDVIVSPVIEYVTEREDFVFQKPVRVYLPHFLPSSFSPNDVSVYQFYKGEDGNIHTEKAVRVADEDDVENAEYDGSGGTFCILETDNILVFMSHFSGVFSCFKSWVLGPPQLHLRLYGEHIQRNTRDVDLDLLVSDKRLTIRDFIKIRNMTQQECDIHRFAWRLESTQDCPPEWFKARLECGFVDSTDTPFNFLRKEEPVSVDLKVNSGRVDRSGDTGPGGNTNIFLEQGHVTMTQVAAHGSGHTVGDVRTEDRHDKHTQDNSNTCVPEGCVASVTSGGSSSGVGTMEERRMEALRRVCTAPVPTLSAIAMMLGMDVKPDATLQQLVMAISKGVKDAEGRDHEETTLKVVESLTHPI</sequence>
<dbReference type="EMBL" id="JACVVK020000402">
    <property type="protein sequence ID" value="KAK7475570.1"/>
    <property type="molecule type" value="Genomic_DNA"/>
</dbReference>
<evidence type="ECO:0000259" key="1">
    <source>
        <dbReference type="Pfam" id="PF00791"/>
    </source>
</evidence>
<accession>A0ABD0JLK8</accession>
<evidence type="ECO:0000313" key="3">
    <source>
        <dbReference type="Proteomes" id="UP001519460"/>
    </source>
</evidence>
<feature type="domain" description="ZU5" evidence="1">
    <location>
        <begin position="27"/>
        <end position="109"/>
    </location>
</feature>
<dbReference type="InterPro" id="IPR000906">
    <property type="entry name" value="ZU5_dom"/>
</dbReference>
<protein>
    <recommendedName>
        <fullName evidence="1">ZU5 domain-containing protein</fullName>
    </recommendedName>
</protein>
<reference evidence="2 3" key="1">
    <citation type="journal article" date="2023" name="Sci. Data">
        <title>Genome assembly of the Korean intertidal mud-creeper Batillaria attramentaria.</title>
        <authorList>
            <person name="Patra A.K."/>
            <person name="Ho P.T."/>
            <person name="Jun S."/>
            <person name="Lee S.J."/>
            <person name="Kim Y."/>
            <person name="Won Y.J."/>
        </authorList>
    </citation>
    <scope>NUCLEOTIDE SEQUENCE [LARGE SCALE GENOMIC DNA]</scope>
    <source>
        <strain evidence="2">Wonlab-2016</strain>
    </source>
</reference>
<dbReference type="Pfam" id="PF00791">
    <property type="entry name" value="ZU5"/>
    <property type="match status" value="1"/>
</dbReference>
<organism evidence="2 3">
    <name type="scientific">Batillaria attramentaria</name>
    <dbReference type="NCBI Taxonomy" id="370345"/>
    <lineage>
        <taxon>Eukaryota</taxon>
        <taxon>Metazoa</taxon>
        <taxon>Spiralia</taxon>
        <taxon>Lophotrochozoa</taxon>
        <taxon>Mollusca</taxon>
        <taxon>Gastropoda</taxon>
        <taxon>Caenogastropoda</taxon>
        <taxon>Sorbeoconcha</taxon>
        <taxon>Cerithioidea</taxon>
        <taxon>Batillariidae</taxon>
        <taxon>Batillaria</taxon>
    </lineage>
</organism>
<keyword evidence="3" id="KW-1185">Reference proteome</keyword>
<dbReference type="Gene3D" id="2.60.220.30">
    <property type="match status" value="1"/>
</dbReference>
<proteinExistence type="predicted"/>
<name>A0ABD0JLK8_9CAEN</name>
<feature type="non-terminal residue" evidence="2">
    <location>
        <position position="1"/>
    </location>
</feature>
<gene>
    <name evidence="2" type="ORF">BaRGS_00033203</name>
</gene>